<sequence length="92" mass="10866">MANPWCVEPMVRRIVVSPSQEPYFTFMAISVDQQNNTHFCFLIFDVSFFLFLSFCERLCFFISIFQFLILIMESKRGVTVCSKPIRLFGIEF</sequence>
<evidence type="ECO:0000313" key="3">
    <source>
        <dbReference type="Proteomes" id="UP000076407"/>
    </source>
</evidence>
<keyword evidence="1" id="KW-0472">Membrane</keyword>
<keyword evidence="1" id="KW-1133">Transmembrane helix</keyword>
<organism evidence="2 3">
    <name type="scientific">Anopheles quadriannulatus</name>
    <name type="common">Mosquito</name>
    <dbReference type="NCBI Taxonomy" id="34691"/>
    <lineage>
        <taxon>Eukaryota</taxon>
        <taxon>Metazoa</taxon>
        <taxon>Ecdysozoa</taxon>
        <taxon>Arthropoda</taxon>
        <taxon>Hexapoda</taxon>
        <taxon>Insecta</taxon>
        <taxon>Pterygota</taxon>
        <taxon>Neoptera</taxon>
        <taxon>Endopterygota</taxon>
        <taxon>Diptera</taxon>
        <taxon>Nematocera</taxon>
        <taxon>Culicoidea</taxon>
        <taxon>Culicidae</taxon>
        <taxon>Anophelinae</taxon>
        <taxon>Anopheles</taxon>
    </lineage>
</organism>
<dbReference type="Proteomes" id="UP000076407">
    <property type="component" value="Unassembled WGS sequence"/>
</dbReference>
<evidence type="ECO:0000256" key="1">
    <source>
        <dbReference type="SAM" id="Phobius"/>
    </source>
</evidence>
<dbReference type="EnsemblMetazoa" id="AQUA014995-RA">
    <property type="protein sequence ID" value="AQUA014995-PA"/>
    <property type="gene ID" value="AQUA014995"/>
</dbReference>
<reference evidence="2" key="1">
    <citation type="submission" date="2020-05" db="UniProtKB">
        <authorList>
            <consortium name="EnsemblMetazoa"/>
        </authorList>
    </citation>
    <scope>IDENTIFICATION</scope>
    <source>
        <strain evidence="2">SANGQUA</strain>
    </source>
</reference>
<dbReference type="VEuPathDB" id="VectorBase:AQUA014995"/>
<name>A0A182XT45_ANOQN</name>
<dbReference type="AlphaFoldDB" id="A0A182XT45"/>
<evidence type="ECO:0000313" key="2">
    <source>
        <dbReference type="EnsemblMetazoa" id="AQUA014995-PA"/>
    </source>
</evidence>
<protein>
    <submittedName>
        <fullName evidence="2">Uncharacterized protein</fullName>
    </submittedName>
</protein>
<accession>A0A182XT45</accession>
<keyword evidence="3" id="KW-1185">Reference proteome</keyword>
<proteinExistence type="predicted"/>
<keyword evidence="1" id="KW-0812">Transmembrane</keyword>
<feature type="transmembrane region" description="Helical" evidence="1">
    <location>
        <begin position="48"/>
        <end position="71"/>
    </location>
</feature>